<dbReference type="EMBL" id="WBUI01000006">
    <property type="protein sequence ID" value="KAB2933353.1"/>
    <property type="molecule type" value="Genomic_DNA"/>
</dbReference>
<evidence type="ECO:0000256" key="5">
    <source>
        <dbReference type="ARBA" id="ARBA00023027"/>
    </source>
</evidence>
<dbReference type="GO" id="GO:0016491">
    <property type="term" value="F:oxidoreductase activity"/>
    <property type="evidence" value="ECO:0007669"/>
    <property type="project" value="InterPro"/>
</dbReference>
<dbReference type="Pfam" id="PF01593">
    <property type="entry name" value="Amino_oxidase"/>
    <property type="match status" value="1"/>
</dbReference>
<evidence type="ECO:0000256" key="4">
    <source>
        <dbReference type="ARBA" id="ARBA00022857"/>
    </source>
</evidence>
<evidence type="ECO:0000256" key="1">
    <source>
        <dbReference type="ARBA" id="ARBA00022630"/>
    </source>
</evidence>
<protein>
    <submittedName>
        <fullName evidence="7">NAD(P)/FAD-dependent oxidoreductase</fullName>
    </submittedName>
</protein>
<dbReference type="InterPro" id="IPR002937">
    <property type="entry name" value="Amino_oxidase"/>
</dbReference>
<dbReference type="Gene3D" id="3.50.50.60">
    <property type="entry name" value="FAD/NAD(P)-binding domain"/>
    <property type="match status" value="2"/>
</dbReference>
<evidence type="ECO:0000313" key="7">
    <source>
        <dbReference type="EMBL" id="KAB2933353.1"/>
    </source>
</evidence>
<dbReference type="AlphaFoldDB" id="A0A833H2J3"/>
<dbReference type="InterPro" id="IPR052206">
    <property type="entry name" value="Retinol_saturase"/>
</dbReference>
<dbReference type="Proteomes" id="UP000460298">
    <property type="component" value="Unassembled WGS sequence"/>
</dbReference>
<feature type="domain" description="Amine oxidase" evidence="6">
    <location>
        <begin position="46"/>
        <end position="526"/>
    </location>
</feature>
<reference evidence="7 8" key="1">
    <citation type="submission" date="2019-10" db="EMBL/GenBank/DDBJ databases">
        <title>Extracellular Electron Transfer in a Candidatus Methanoperedens spp. Enrichment Culture.</title>
        <authorList>
            <person name="Berger S."/>
            <person name="Rangel Shaw D."/>
            <person name="Berben T."/>
            <person name="In 'T Zandt M."/>
            <person name="Frank J."/>
            <person name="Reimann J."/>
            <person name="Jetten M.S.M."/>
            <person name="Welte C.U."/>
        </authorList>
    </citation>
    <scope>NUCLEOTIDE SEQUENCE [LARGE SCALE GENOMIC DNA]</scope>
    <source>
        <strain evidence="7">SB12</strain>
    </source>
</reference>
<name>A0A833H2J3_9LEPT</name>
<keyword evidence="1" id="KW-0285">Flavoprotein</keyword>
<dbReference type="PANTHER" id="PTHR46091">
    <property type="entry name" value="BLR7054 PROTEIN"/>
    <property type="match status" value="1"/>
</dbReference>
<evidence type="ECO:0000256" key="3">
    <source>
        <dbReference type="ARBA" id="ARBA00022827"/>
    </source>
</evidence>
<evidence type="ECO:0000256" key="2">
    <source>
        <dbReference type="ARBA" id="ARBA00022729"/>
    </source>
</evidence>
<keyword evidence="5" id="KW-0520">NAD</keyword>
<evidence type="ECO:0000313" key="8">
    <source>
        <dbReference type="Proteomes" id="UP000460298"/>
    </source>
</evidence>
<keyword evidence="2" id="KW-0732">Signal</keyword>
<dbReference type="PANTHER" id="PTHR46091:SF3">
    <property type="entry name" value="AMINE OXIDASE DOMAIN-CONTAINING PROTEIN"/>
    <property type="match status" value="1"/>
</dbReference>
<gene>
    <name evidence="7" type="ORF">F9K24_08365</name>
</gene>
<organism evidence="7 8">
    <name type="scientific">Leptonema illini</name>
    <dbReference type="NCBI Taxonomy" id="183"/>
    <lineage>
        <taxon>Bacteria</taxon>
        <taxon>Pseudomonadati</taxon>
        <taxon>Spirochaetota</taxon>
        <taxon>Spirochaetia</taxon>
        <taxon>Leptospirales</taxon>
        <taxon>Leptospiraceae</taxon>
        <taxon>Leptonema</taxon>
    </lineage>
</organism>
<comment type="caution">
    <text evidence="7">The sequence shown here is derived from an EMBL/GenBank/DDBJ whole genome shotgun (WGS) entry which is preliminary data.</text>
</comment>
<evidence type="ECO:0000259" key="6">
    <source>
        <dbReference type="Pfam" id="PF01593"/>
    </source>
</evidence>
<keyword evidence="3" id="KW-0274">FAD</keyword>
<dbReference type="InterPro" id="IPR036188">
    <property type="entry name" value="FAD/NAD-bd_sf"/>
</dbReference>
<proteinExistence type="predicted"/>
<keyword evidence="4" id="KW-0521">NADP</keyword>
<dbReference type="SUPFAM" id="SSF51905">
    <property type="entry name" value="FAD/NAD(P)-binding domain"/>
    <property type="match status" value="1"/>
</dbReference>
<accession>A0A833H2J3</accession>
<sequence>MELRHRPTPSLERSLVLWPSTEKGPSMTDLNNHYDAIFIGSGIGPMTAASLLARRKGWRCLILERHYRPGGFTHAFERKKWRWDVGVHYIGGMVHGDVLYQLLNYLSDGALQWTKMPSDFDVFEYPDLVFRVPDEEGLYRDRLKDLFPSECRGIDRYFEDMKRAISFMPAYMMSRLLAGPFAAVAAGVERVKSRLALQTTTEYMNRNFRDERLRGLLVSHWGDYGLPPGRSSFLIHSIITTHYLRGGFYPVGGGTALYEGIAPSIKRNGGNVVVNHEVQEILIDKKGRVRGVQALYRQGRHEEQRIFEAPVVVSGAGAANTYLKLLRNPPPFASELRSLGHSGSAVTLYLGFKESPLRLGLCGENRWMSNGYDHDRIYAASDLSAGRIEQAFLSFPSLKDPHAEEHTGEIISFAEYSPFQEYSALPWKKRGIKYEEMKSRMAAAMLTFVERWHPGLRDLVEFSEVSTPLSVEHFTGFRDGAIYGLPASPERYRKRWLRPQTPVPGLYLTGADVSSLGIGGALMGGVFTTSSILGAASFPGIIKEALRS</sequence>